<accession>A0A1D9QJ05</accession>
<proteinExistence type="predicted"/>
<dbReference type="VEuPathDB" id="FungiDB:sscle_13g096880"/>
<dbReference type="AlphaFoldDB" id="A0A1D9QJ05"/>
<dbReference type="RefSeq" id="XP_001584626.1">
    <property type="nucleotide sequence ID" value="XM_001584576.1"/>
</dbReference>
<protein>
    <submittedName>
        <fullName evidence="1">Uncharacterized protein</fullName>
    </submittedName>
</protein>
<sequence length="114" mass="13064">MTEYGAFLEDFLDESDMSLIVLEMSNAQHLVHASFACQLCMPALQIHSDITDWHCSAYNILAIMNMIIRPLFNISWEDLSIKFITGFRDYLSFVGCQRSSNEQQMATNIHHASK</sequence>
<name>A0A1D9QJ05_SCLS1</name>
<reference evidence="2" key="1">
    <citation type="journal article" date="2017" name="Genome Biol. Evol.">
        <title>The complete genome sequence of the phytopathogenic fungus Sclerotinia sclerotiorum reveals insights into the genome architecture of broad host range pathogens.</title>
        <authorList>
            <person name="Derbyshire M."/>
            <person name="Denton-Giles M."/>
            <person name="Hegedus D."/>
            <person name="Seifbarghy S."/>
            <person name="Rollins J."/>
            <person name="van Kan J."/>
            <person name="Seidl M.F."/>
            <person name="Faino L."/>
            <person name="Mbengue M."/>
            <person name="Navaud O."/>
            <person name="Raffaele S."/>
            <person name="Hammond-Kosack K."/>
            <person name="Heard S."/>
            <person name="Oliver R."/>
        </authorList>
    </citation>
    <scope>NUCLEOTIDE SEQUENCE [LARGE SCALE GENOMIC DNA]</scope>
    <source>
        <strain evidence="2">ATCC 18683 / 1980 / Ss-1</strain>
    </source>
</reference>
<evidence type="ECO:0000313" key="2">
    <source>
        <dbReference type="Proteomes" id="UP000177798"/>
    </source>
</evidence>
<organism evidence="1 2">
    <name type="scientific">Sclerotinia sclerotiorum (strain ATCC 18683 / 1980 / Ss-1)</name>
    <name type="common">White mold</name>
    <name type="synonym">Whetzelinia sclerotiorum</name>
    <dbReference type="NCBI Taxonomy" id="665079"/>
    <lineage>
        <taxon>Eukaryota</taxon>
        <taxon>Fungi</taxon>
        <taxon>Dikarya</taxon>
        <taxon>Ascomycota</taxon>
        <taxon>Pezizomycotina</taxon>
        <taxon>Leotiomycetes</taxon>
        <taxon>Helotiales</taxon>
        <taxon>Sclerotiniaceae</taxon>
        <taxon>Sclerotinia</taxon>
    </lineage>
</organism>
<evidence type="ECO:0000313" key="1">
    <source>
        <dbReference type="EMBL" id="APA14918.1"/>
    </source>
</evidence>
<gene>
    <name evidence="1" type="ORF">sscle_13g096880</name>
</gene>
<dbReference type="Proteomes" id="UP000177798">
    <property type="component" value="Chromosome 13"/>
</dbReference>
<dbReference type="KEGG" id="ssl:SS1G_14395"/>
<dbReference type="EMBL" id="CP017826">
    <property type="protein sequence ID" value="APA14918.1"/>
    <property type="molecule type" value="Genomic_DNA"/>
</dbReference>